<accession>A0A2X0VFR0</accession>
<comment type="caution">
    <text evidence="4">Lacks conserved residue(s) required for the propagation of feature annotation.</text>
</comment>
<dbReference type="CDD" id="cd02201">
    <property type="entry name" value="FtsZ_type1"/>
    <property type="match status" value="1"/>
</dbReference>
<feature type="region of interest" description="Disordered" evidence="7">
    <location>
        <begin position="364"/>
        <end position="442"/>
    </location>
</feature>
<dbReference type="NCBIfam" id="TIGR00065">
    <property type="entry name" value="ftsZ"/>
    <property type="match status" value="1"/>
</dbReference>
<dbReference type="RefSeq" id="WP_113743543.1">
    <property type="nucleotide sequence ID" value="NZ_UAPU01000007.1"/>
</dbReference>
<comment type="similarity">
    <text evidence="1 4 6">Belongs to the FtsZ family.</text>
</comment>
<gene>
    <name evidence="10" type="primary">ftsZ_2</name>
    <name evidence="4" type="synonym">ftsZ</name>
    <name evidence="10" type="ORF">NCTC13093_00730</name>
</gene>
<comment type="subunit">
    <text evidence="4">Homodimer. Polymerizes to form a dynamic ring structure in a strictly GTP-dependent manner. Interacts directly with several other division proteins.</text>
</comment>
<evidence type="ECO:0000259" key="8">
    <source>
        <dbReference type="SMART" id="SM00864"/>
    </source>
</evidence>
<evidence type="ECO:0000313" key="11">
    <source>
        <dbReference type="Proteomes" id="UP000250086"/>
    </source>
</evidence>
<dbReference type="SMART" id="SM00864">
    <property type="entry name" value="Tubulin"/>
    <property type="match status" value="1"/>
</dbReference>
<feature type="binding site" evidence="4">
    <location>
        <position position="148"/>
    </location>
    <ligand>
        <name>GTP</name>
        <dbReference type="ChEBI" id="CHEBI:37565"/>
    </ligand>
</feature>
<dbReference type="PROSITE" id="PS01135">
    <property type="entry name" value="FTSZ_2"/>
    <property type="match status" value="1"/>
</dbReference>
<dbReference type="HAMAP" id="MF_00909">
    <property type="entry name" value="FtsZ"/>
    <property type="match status" value="1"/>
</dbReference>
<name>A0A2X0VFR0_9GAMM</name>
<dbReference type="InterPro" id="IPR020805">
    <property type="entry name" value="Cell_div_FtsZ_CS"/>
</dbReference>
<dbReference type="SUPFAM" id="SSF52490">
    <property type="entry name" value="Tubulin nucleotide-binding domain-like"/>
    <property type="match status" value="1"/>
</dbReference>
<dbReference type="Pfam" id="PF00091">
    <property type="entry name" value="Tubulin"/>
    <property type="match status" value="1"/>
</dbReference>
<dbReference type="Gene3D" id="3.40.50.1440">
    <property type="entry name" value="Tubulin/FtsZ, GTPase domain"/>
    <property type="match status" value="1"/>
</dbReference>
<dbReference type="GO" id="GO:0003924">
    <property type="term" value="F:GTPase activity"/>
    <property type="evidence" value="ECO:0007669"/>
    <property type="project" value="UniProtKB-UniRule"/>
</dbReference>
<dbReference type="Pfam" id="PF12327">
    <property type="entry name" value="FtsZ_C"/>
    <property type="match status" value="1"/>
</dbReference>
<evidence type="ECO:0000256" key="1">
    <source>
        <dbReference type="ARBA" id="ARBA00009690"/>
    </source>
</evidence>
<evidence type="ECO:0000256" key="3">
    <source>
        <dbReference type="ARBA" id="ARBA00023134"/>
    </source>
</evidence>
<dbReference type="InterPro" id="IPR000158">
    <property type="entry name" value="Cell_div_FtsZ"/>
</dbReference>
<dbReference type="GO" id="GO:0005525">
    <property type="term" value="F:GTP binding"/>
    <property type="evidence" value="ECO:0007669"/>
    <property type="project" value="UniProtKB-UniRule"/>
</dbReference>
<dbReference type="SMART" id="SM00865">
    <property type="entry name" value="Tubulin_C"/>
    <property type="match status" value="1"/>
</dbReference>
<dbReference type="GO" id="GO:0005737">
    <property type="term" value="C:cytoplasm"/>
    <property type="evidence" value="ECO:0007669"/>
    <property type="project" value="UniProtKB-SubCell"/>
</dbReference>
<dbReference type="PANTHER" id="PTHR30314:SF3">
    <property type="entry name" value="MITOCHONDRIAL DIVISION PROTEIN FSZA"/>
    <property type="match status" value="1"/>
</dbReference>
<dbReference type="PRINTS" id="PR00423">
    <property type="entry name" value="CELLDVISFTSZ"/>
</dbReference>
<comment type="function">
    <text evidence="4 6">Essential cell division protein that forms a contractile ring structure (Z ring) at the future cell division site. The regulation of the ring assembly controls the timing and the location of cell division. One of the functions of the FtsZ ring is to recruit other cell division proteins to the septum to produce a new cell wall between the dividing cells. Binds GTP and shows GTPase activity.</text>
</comment>
<keyword evidence="3 4" id="KW-0342">GTP-binding</keyword>
<evidence type="ECO:0000256" key="6">
    <source>
        <dbReference type="RuleBase" id="RU000631"/>
    </source>
</evidence>
<dbReference type="AlphaFoldDB" id="A0A2X0VFR0"/>
<organism evidence="10 11">
    <name type="scientific">Anaerobiospirillum thomasii</name>
    <dbReference type="NCBI Taxonomy" id="179995"/>
    <lineage>
        <taxon>Bacteria</taxon>
        <taxon>Pseudomonadati</taxon>
        <taxon>Pseudomonadota</taxon>
        <taxon>Gammaproteobacteria</taxon>
        <taxon>Aeromonadales</taxon>
        <taxon>Succinivibrionaceae</taxon>
        <taxon>Anaerobiospirillum</taxon>
    </lineage>
</organism>
<proteinExistence type="inferred from homology"/>
<feature type="domain" description="Tubulin/FtsZ 2-layer sandwich" evidence="9">
    <location>
        <begin position="216"/>
        <end position="335"/>
    </location>
</feature>
<feature type="compositionally biased region" description="Polar residues" evidence="7">
    <location>
        <begin position="364"/>
        <end position="373"/>
    </location>
</feature>
<dbReference type="GO" id="GO:0032153">
    <property type="term" value="C:cell division site"/>
    <property type="evidence" value="ECO:0007669"/>
    <property type="project" value="UniProtKB-UniRule"/>
</dbReference>
<comment type="subcellular location">
    <subcellularLocation>
        <location evidence="4">Cytoplasm</location>
    </subcellularLocation>
    <text evidence="4">Assembles at midcell at the inner surface of the cytoplasmic membrane.</text>
</comment>
<dbReference type="PANTHER" id="PTHR30314">
    <property type="entry name" value="CELL DIVISION PROTEIN FTSZ-RELATED"/>
    <property type="match status" value="1"/>
</dbReference>
<dbReference type="EMBL" id="UAPV01000001">
    <property type="protein sequence ID" value="SPT69361.1"/>
    <property type="molecule type" value="Genomic_DNA"/>
</dbReference>
<dbReference type="GO" id="GO:0043093">
    <property type="term" value="P:FtsZ-dependent cytokinesis"/>
    <property type="evidence" value="ECO:0007669"/>
    <property type="project" value="UniProtKB-UniRule"/>
</dbReference>
<keyword evidence="11" id="KW-1185">Reference proteome</keyword>
<keyword evidence="4" id="KW-0963">Cytoplasm</keyword>
<dbReference type="GO" id="GO:0000917">
    <property type="term" value="P:division septum assembly"/>
    <property type="evidence" value="ECO:0007669"/>
    <property type="project" value="UniProtKB-KW"/>
</dbReference>
<dbReference type="InterPro" id="IPR003008">
    <property type="entry name" value="Tubulin_FtsZ_GTPase"/>
</dbReference>
<reference evidence="10 11" key="1">
    <citation type="submission" date="2018-06" db="EMBL/GenBank/DDBJ databases">
        <authorList>
            <consortium name="Pathogen Informatics"/>
            <person name="Doyle S."/>
        </authorList>
    </citation>
    <scope>NUCLEOTIDE SEQUENCE [LARGE SCALE GENOMIC DNA]</scope>
    <source>
        <strain evidence="10 11">NCTC13093</strain>
    </source>
</reference>
<keyword evidence="2 4" id="KW-0547">Nucleotide-binding</keyword>
<evidence type="ECO:0000256" key="2">
    <source>
        <dbReference type="ARBA" id="ARBA00022741"/>
    </source>
</evidence>
<dbReference type="InterPro" id="IPR036525">
    <property type="entry name" value="Tubulin/FtsZ_GTPase_sf"/>
</dbReference>
<dbReference type="InterPro" id="IPR008280">
    <property type="entry name" value="Tub_FtsZ_C"/>
</dbReference>
<feature type="domain" description="Tubulin/FtsZ GTPase" evidence="8">
    <location>
        <begin position="22"/>
        <end position="214"/>
    </location>
</feature>
<dbReference type="Proteomes" id="UP000250086">
    <property type="component" value="Unassembled WGS sequence"/>
</dbReference>
<evidence type="ECO:0000256" key="7">
    <source>
        <dbReference type="SAM" id="MobiDB-lite"/>
    </source>
</evidence>
<dbReference type="InterPro" id="IPR024757">
    <property type="entry name" value="FtsZ_C"/>
</dbReference>
<dbReference type="InterPro" id="IPR045061">
    <property type="entry name" value="FtsZ/CetZ"/>
</dbReference>
<dbReference type="FunFam" id="3.40.50.1440:FF:000001">
    <property type="entry name" value="Cell division protein FtsZ"/>
    <property type="match status" value="1"/>
</dbReference>
<keyword evidence="4 6" id="KW-0717">Septation</keyword>
<dbReference type="GO" id="GO:0051258">
    <property type="term" value="P:protein polymerization"/>
    <property type="evidence" value="ECO:0007669"/>
    <property type="project" value="UniProtKB-UniRule"/>
</dbReference>
<evidence type="ECO:0000313" key="10">
    <source>
        <dbReference type="EMBL" id="SPT69361.1"/>
    </source>
</evidence>
<feature type="compositionally biased region" description="Polar residues" evidence="7">
    <location>
        <begin position="381"/>
        <end position="401"/>
    </location>
</feature>
<feature type="binding site" evidence="4">
    <location>
        <position position="196"/>
    </location>
    <ligand>
        <name>GTP</name>
        <dbReference type="ChEBI" id="CHEBI:37565"/>
    </ligand>
</feature>
<feature type="binding site" evidence="4">
    <location>
        <begin position="30"/>
        <end position="34"/>
    </location>
    <ligand>
        <name>GTP</name>
        <dbReference type="ChEBI" id="CHEBI:37565"/>
    </ligand>
</feature>
<evidence type="ECO:0000256" key="5">
    <source>
        <dbReference type="NCBIfam" id="TIGR00065"/>
    </source>
</evidence>
<feature type="compositionally biased region" description="Low complexity" evidence="7">
    <location>
        <begin position="406"/>
        <end position="422"/>
    </location>
</feature>
<sequence length="442" mass="46661">MSDFQIESVGGSQNLQTPHACKIRVVGVGGGGGNAIQYMINQSLGGVEFLTINTDAQALSRSSSHKVVQIGAKLTHGLGAGCDPNIGRNAAEESREDIKKLLTDSDMVFVTAGMGGGTGTGAAPIIAEIARELGALTVGVVTKPFRFEGKRHMVNAQSGISEMSKRVDSIIVIDNDKLLKNLGANISIANAFNEANDVLLNAVKGITDSILAPAFINIDFNDVKMAMKGRGNAMIGNGIGKGANFVEDAIQKAIHSPLIEQVDISSATGLLVNARVNPNLPINKWEDISNAIQHYAAEDSDSKFGLIWDEKLDEDEIHVTIIITGISGSDGGNEGSAAVARAQGPIRRNAAMQAQKSGFYNMSQTNAQSQSEPQYIEPGKSNASIPSANPFTAPAGSSNVNREIEAPAAPIEEVRISSPMSSKDSEESQLWEIPTVLRNRAD</sequence>
<feature type="binding site" evidence="4">
    <location>
        <begin position="117"/>
        <end position="119"/>
    </location>
    <ligand>
        <name>GTP</name>
        <dbReference type="ChEBI" id="CHEBI:37565"/>
    </ligand>
</feature>
<keyword evidence="4 6" id="KW-0132">Cell division</keyword>
<dbReference type="InterPro" id="IPR018316">
    <property type="entry name" value="Tubulin/FtsZ_2-layer-sand-dom"/>
</dbReference>
<evidence type="ECO:0000259" key="9">
    <source>
        <dbReference type="SMART" id="SM00865"/>
    </source>
</evidence>
<protein>
    <recommendedName>
        <fullName evidence="4 5">Cell division protein FtsZ</fullName>
    </recommendedName>
</protein>
<dbReference type="SUPFAM" id="SSF55307">
    <property type="entry name" value="Tubulin C-terminal domain-like"/>
    <property type="match status" value="1"/>
</dbReference>
<evidence type="ECO:0000256" key="4">
    <source>
        <dbReference type="HAMAP-Rule" id="MF_00909"/>
    </source>
</evidence>
<keyword evidence="4 6" id="KW-0131">Cell cycle</keyword>
<dbReference type="OrthoDB" id="9813375at2"/>